<dbReference type="EMBL" id="KQ965011">
    <property type="protein sequence ID" value="KXN65032.1"/>
    <property type="molecule type" value="Genomic_DNA"/>
</dbReference>
<dbReference type="Proteomes" id="UP000070444">
    <property type="component" value="Unassembled WGS sequence"/>
</dbReference>
<dbReference type="STRING" id="796925.A0A137NQP5"/>
<gene>
    <name evidence="1" type="ORF">CONCODRAFT_13529</name>
</gene>
<dbReference type="GO" id="GO:0005506">
    <property type="term" value="F:iron ion binding"/>
    <property type="evidence" value="ECO:0007669"/>
    <property type="project" value="InterPro"/>
</dbReference>
<dbReference type="InterPro" id="IPR001128">
    <property type="entry name" value="Cyt_P450"/>
</dbReference>
<organism evidence="1 2">
    <name type="scientific">Conidiobolus coronatus (strain ATCC 28846 / CBS 209.66 / NRRL 28638)</name>
    <name type="common">Delacroixia coronata</name>
    <dbReference type="NCBI Taxonomy" id="796925"/>
    <lineage>
        <taxon>Eukaryota</taxon>
        <taxon>Fungi</taxon>
        <taxon>Fungi incertae sedis</taxon>
        <taxon>Zoopagomycota</taxon>
        <taxon>Entomophthoromycotina</taxon>
        <taxon>Entomophthoromycetes</taxon>
        <taxon>Entomophthorales</taxon>
        <taxon>Ancylistaceae</taxon>
        <taxon>Conidiobolus</taxon>
    </lineage>
</organism>
<dbReference type="GO" id="GO:0020037">
    <property type="term" value="F:heme binding"/>
    <property type="evidence" value="ECO:0007669"/>
    <property type="project" value="InterPro"/>
</dbReference>
<sequence>MSSLIDKVLEFWSNTSYTELILVILVYQFIKFYYKDIYKVHYSGKIAHLPQPHYPLYHHFYRYYLRIFGDIADYAKDHEKYGSVFVSASNVVLTSNLEAFKLLNSYQIKKGRVYSAFDLSNPTIFSSRERQYHAKRKRLISPAFNVKSMLSMEPKILKTGTLNLLEFLNSQFNAETKQIKVNIINVFYQSTLDVISELVFGQSLNTLSGDASNFKFYMREVQKIQWVLGMSPLFPFLKKYYSAGEIFKKMIVENMESRRLEKSKNTDILQSLMDTQDGEVDGGGSGLRDDEIIDEAITLMFAGIDTTSNTLIFTIYEILKDRNLYNRITDQILKEFPDPNAKITVEECRTKLTLLEAKLFQKAGLW</sequence>
<dbReference type="GO" id="GO:0004497">
    <property type="term" value="F:monooxygenase activity"/>
    <property type="evidence" value="ECO:0007669"/>
    <property type="project" value="InterPro"/>
</dbReference>
<evidence type="ECO:0000313" key="2">
    <source>
        <dbReference type="Proteomes" id="UP000070444"/>
    </source>
</evidence>
<dbReference type="PANTHER" id="PTHR24305:SF164">
    <property type="entry name" value="P450, PUTATIVE (EUROFUNG)-RELATED"/>
    <property type="match status" value="1"/>
</dbReference>
<dbReference type="GO" id="GO:0016705">
    <property type="term" value="F:oxidoreductase activity, acting on paired donors, with incorporation or reduction of molecular oxygen"/>
    <property type="evidence" value="ECO:0007669"/>
    <property type="project" value="InterPro"/>
</dbReference>
<dbReference type="OMA" id="MVYTTGW"/>
<evidence type="ECO:0000313" key="1">
    <source>
        <dbReference type="EMBL" id="KXN65032.1"/>
    </source>
</evidence>
<dbReference type="Gene3D" id="1.10.630.10">
    <property type="entry name" value="Cytochrome P450"/>
    <property type="match status" value="1"/>
</dbReference>
<dbReference type="InterPro" id="IPR050121">
    <property type="entry name" value="Cytochrome_P450_monoxygenase"/>
</dbReference>
<dbReference type="Pfam" id="PF00067">
    <property type="entry name" value="p450"/>
    <property type="match status" value="1"/>
</dbReference>
<dbReference type="AlphaFoldDB" id="A0A137NQP5"/>
<name>A0A137NQP5_CONC2</name>
<reference evidence="1 2" key="1">
    <citation type="journal article" date="2015" name="Genome Biol. Evol.">
        <title>Phylogenomic analyses indicate that early fungi evolved digesting cell walls of algal ancestors of land plants.</title>
        <authorList>
            <person name="Chang Y."/>
            <person name="Wang S."/>
            <person name="Sekimoto S."/>
            <person name="Aerts A.L."/>
            <person name="Choi C."/>
            <person name="Clum A."/>
            <person name="LaButti K.M."/>
            <person name="Lindquist E.A."/>
            <person name="Yee Ngan C."/>
            <person name="Ohm R.A."/>
            <person name="Salamov A.A."/>
            <person name="Grigoriev I.V."/>
            <person name="Spatafora J.W."/>
            <person name="Berbee M.L."/>
        </authorList>
    </citation>
    <scope>NUCLEOTIDE SEQUENCE [LARGE SCALE GENOMIC DNA]</scope>
    <source>
        <strain evidence="1 2">NRRL 28638</strain>
    </source>
</reference>
<proteinExistence type="predicted"/>
<accession>A0A137NQP5</accession>
<dbReference type="SUPFAM" id="SSF48264">
    <property type="entry name" value="Cytochrome P450"/>
    <property type="match status" value="1"/>
</dbReference>
<protein>
    <submittedName>
        <fullName evidence="1">Cytochrome P450</fullName>
    </submittedName>
</protein>
<dbReference type="OrthoDB" id="2789670at2759"/>
<dbReference type="InterPro" id="IPR036396">
    <property type="entry name" value="Cyt_P450_sf"/>
</dbReference>
<dbReference type="PANTHER" id="PTHR24305">
    <property type="entry name" value="CYTOCHROME P450"/>
    <property type="match status" value="1"/>
</dbReference>
<keyword evidence="2" id="KW-1185">Reference proteome</keyword>